<sequence>MKFSDAKHKDSKLTEFIYFRTICIQKNSRETAITSSRDRMTDQMGSMELILSPEVQIEIIDLYDSVGG</sequence>
<dbReference type="EMBL" id="CCYD01000217">
    <property type="protein sequence ID" value="CEG36655.1"/>
    <property type="molecule type" value="Genomic_DNA"/>
</dbReference>
<dbReference type="AlphaFoldDB" id="A0A0P1A7N2"/>
<reference evidence="2" key="1">
    <citation type="submission" date="2014-09" db="EMBL/GenBank/DDBJ databases">
        <authorList>
            <person name="Sharma Rahul"/>
            <person name="Thines Marco"/>
        </authorList>
    </citation>
    <scope>NUCLEOTIDE SEQUENCE [LARGE SCALE GENOMIC DNA]</scope>
</reference>
<dbReference type="GeneID" id="36398380"/>
<protein>
    <submittedName>
        <fullName evidence="1">Uncharacterized protein</fullName>
    </submittedName>
</protein>
<organism evidence="1 2">
    <name type="scientific">Plasmopara halstedii</name>
    <name type="common">Downy mildew of sunflower</name>
    <dbReference type="NCBI Taxonomy" id="4781"/>
    <lineage>
        <taxon>Eukaryota</taxon>
        <taxon>Sar</taxon>
        <taxon>Stramenopiles</taxon>
        <taxon>Oomycota</taxon>
        <taxon>Peronosporomycetes</taxon>
        <taxon>Peronosporales</taxon>
        <taxon>Peronosporaceae</taxon>
        <taxon>Plasmopara</taxon>
    </lineage>
</organism>
<proteinExistence type="predicted"/>
<dbReference type="Proteomes" id="UP000054928">
    <property type="component" value="Unassembled WGS sequence"/>
</dbReference>
<name>A0A0P1A7N2_PLAHL</name>
<dbReference type="RefSeq" id="XP_024573024.1">
    <property type="nucleotide sequence ID" value="XM_024721893.1"/>
</dbReference>
<evidence type="ECO:0000313" key="1">
    <source>
        <dbReference type="EMBL" id="CEG36655.1"/>
    </source>
</evidence>
<evidence type="ECO:0000313" key="2">
    <source>
        <dbReference type="Proteomes" id="UP000054928"/>
    </source>
</evidence>
<keyword evidence="2" id="KW-1185">Reference proteome</keyword>
<accession>A0A0P1A7N2</accession>